<evidence type="ECO:0000313" key="6">
    <source>
        <dbReference type="Proteomes" id="UP000199690"/>
    </source>
</evidence>
<dbReference type="Gene3D" id="1.10.357.10">
    <property type="entry name" value="Tetracycline Repressor, domain 2"/>
    <property type="match status" value="1"/>
</dbReference>
<evidence type="ECO:0000259" key="3">
    <source>
        <dbReference type="Pfam" id="PF13305"/>
    </source>
</evidence>
<dbReference type="EMBL" id="FOME01000001">
    <property type="protein sequence ID" value="SFC29192.1"/>
    <property type="molecule type" value="Genomic_DNA"/>
</dbReference>
<protein>
    <recommendedName>
        <fullName evidence="3">HTH-type transcriptional regulator MT1864/Rv1816-like C-terminal domain-containing protein</fullName>
    </recommendedName>
</protein>
<reference evidence="6 7" key="2">
    <citation type="submission" date="2016-10" db="EMBL/GenBank/DDBJ databases">
        <authorList>
            <person name="Varghese N."/>
            <person name="Submissions S."/>
        </authorList>
    </citation>
    <scope>NUCLEOTIDE SEQUENCE [LARGE SCALE GENOMIC DNA]</scope>
    <source>
        <strain evidence="7">ATCC 20501</strain>
        <strain evidence="5 6">CGMCC 4.3529</strain>
    </source>
</reference>
<evidence type="ECO:0000256" key="2">
    <source>
        <dbReference type="ARBA" id="ARBA00023163"/>
    </source>
</evidence>
<reference evidence="4" key="1">
    <citation type="submission" date="2016-10" db="EMBL/GenBank/DDBJ databases">
        <authorList>
            <person name="de Groot N.N."/>
        </authorList>
    </citation>
    <scope>NUCLEOTIDE SEQUENCE [LARGE SCALE GENOMIC DNA]</scope>
    <source>
        <strain evidence="4">ATCC 20501</strain>
    </source>
</reference>
<name>A0A1H6C5U4_9PSEU</name>
<dbReference type="InterPro" id="IPR025996">
    <property type="entry name" value="MT1864/Rv1816-like_C"/>
</dbReference>
<accession>A0A1H6C5U4</accession>
<dbReference type="Proteomes" id="UP000199690">
    <property type="component" value="Unassembled WGS sequence"/>
</dbReference>
<dbReference type="InterPro" id="IPR036271">
    <property type="entry name" value="Tet_transcr_reg_TetR-rel_C_sf"/>
</dbReference>
<dbReference type="SUPFAM" id="SSF48498">
    <property type="entry name" value="Tetracyclin repressor-like, C-terminal domain"/>
    <property type="match status" value="1"/>
</dbReference>
<feature type="domain" description="HTH-type transcriptional regulator MT1864/Rv1816-like C-terminal" evidence="3">
    <location>
        <begin position="3"/>
        <end position="40"/>
    </location>
</feature>
<evidence type="ECO:0000313" key="7">
    <source>
        <dbReference type="Proteomes" id="UP000236729"/>
    </source>
</evidence>
<evidence type="ECO:0000256" key="1">
    <source>
        <dbReference type="ARBA" id="ARBA00023015"/>
    </source>
</evidence>
<dbReference type="AlphaFoldDB" id="A0A1H6C5U4"/>
<keyword evidence="6" id="KW-1185">Reference proteome</keyword>
<keyword evidence="1" id="KW-0805">Transcription regulation</keyword>
<dbReference type="Pfam" id="PF13305">
    <property type="entry name" value="TetR_C_33"/>
    <property type="match status" value="1"/>
</dbReference>
<evidence type="ECO:0000313" key="4">
    <source>
        <dbReference type="EMBL" id="SEG68263.1"/>
    </source>
</evidence>
<dbReference type="EMBL" id="FNVB01000004">
    <property type="protein sequence ID" value="SEG68263.1"/>
    <property type="molecule type" value="Genomic_DNA"/>
</dbReference>
<keyword evidence="2" id="KW-0804">Transcription</keyword>
<proteinExistence type="predicted"/>
<dbReference type="Proteomes" id="UP000236729">
    <property type="component" value="Unassembled WGS sequence"/>
</dbReference>
<dbReference type="SMR" id="A0A1H6C5U4"/>
<evidence type="ECO:0000313" key="5">
    <source>
        <dbReference type="EMBL" id="SFC29192.1"/>
    </source>
</evidence>
<sequence>MDHALRAVRRSFHGFATLQAAHGFQWSADVDESFGWLVDLVDQGLRRSTSD</sequence>
<organism evidence="4 7">
    <name type="scientific">Saccharopolyspora kobensis</name>
    <dbReference type="NCBI Taxonomy" id="146035"/>
    <lineage>
        <taxon>Bacteria</taxon>
        <taxon>Bacillati</taxon>
        <taxon>Actinomycetota</taxon>
        <taxon>Actinomycetes</taxon>
        <taxon>Pseudonocardiales</taxon>
        <taxon>Pseudonocardiaceae</taxon>
        <taxon>Saccharopolyspora</taxon>
    </lineage>
</organism>
<gene>
    <name evidence="4" type="ORF">SAMN02982929_03147</name>
    <name evidence="5" type="ORF">SAMN05216506_101387</name>
</gene>
<accession>A0A1I1I068</accession>